<keyword evidence="4" id="KW-1185">Reference proteome</keyword>
<evidence type="ECO:0000259" key="2">
    <source>
        <dbReference type="Pfam" id="PF16220"/>
    </source>
</evidence>
<evidence type="ECO:0008006" key="5">
    <source>
        <dbReference type="Google" id="ProtNLM"/>
    </source>
</evidence>
<feature type="domain" description="FecR protein" evidence="1">
    <location>
        <begin position="110"/>
        <end position="199"/>
    </location>
</feature>
<evidence type="ECO:0000259" key="1">
    <source>
        <dbReference type="Pfam" id="PF04773"/>
    </source>
</evidence>
<dbReference type="Gene3D" id="2.60.120.1440">
    <property type="match status" value="1"/>
</dbReference>
<dbReference type="PIRSF" id="PIRSF018266">
    <property type="entry name" value="FecR"/>
    <property type="match status" value="1"/>
</dbReference>
<reference evidence="3 4" key="1">
    <citation type="journal article" date="2017" name="Eur. J. Clin. Microbiol. Infect. Dis.">
        <title>Uncommonly isolated clinical Pseudomonas: identification and phylogenetic assignation.</title>
        <authorList>
            <person name="Mulet M."/>
            <person name="Gomila M."/>
            <person name="Ramirez A."/>
            <person name="Cardew S."/>
            <person name="Moore E.R."/>
            <person name="Lalucat J."/>
            <person name="Garcia-Valdes E."/>
        </authorList>
    </citation>
    <scope>NUCLEOTIDE SEQUENCE [LARGE SCALE GENOMIC DNA]</scope>
    <source>
        <strain evidence="3 4">SD129</strain>
    </source>
</reference>
<dbReference type="Pfam" id="PF16220">
    <property type="entry name" value="DUF4880"/>
    <property type="match status" value="1"/>
</dbReference>
<dbReference type="RefSeq" id="WP_138412088.1">
    <property type="nucleotide sequence ID" value="NZ_QLAG01000017.1"/>
</dbReference>
<dbReference type="AlphaFoldDB" id="A0A5R9QCL6"/>
<comment type="caution">
    <text evidence="3">The sequence shown here is derived from an EMBL/GenBank/DDBJ whole genome shotgun (WGS) entry which is preliminary data.</text>
</comment>
<evidence type="ECO:0000313" key="3">
    <source>
        <dbReference type="EMBL" id="TLX62831.1"/>
    </source>
</evidence>
<dbReference type="Pfam" id="PF04773">
    <property type="entry name" value="FecR"/>
    <property type="match status" value="1"/>
</dbReference>
<dbReference type="InterPro" id="IPR032623">
    <property type="entry name" value="FecR_N"/>
</dbReference>
<proteinExistence type="predicted"/>
<organism evidence="3 4">
    <name type="scientific">Stutzerimonas nosocomialis</name>
    <dbReference type="NCBI Taxonomy" id="1056496"/>
    <lineage>
        <taxon>Bacteria</taxon>
        <taxon>Pseudomonadati</taxon>
        <taxon>Pseudomonadota</taxon>
        <taxon>Gammaproteobacteria</taxon>
        <taxon>Pseudomonadales</taxon>
        <taxon>Pseudomonadaceae</taxon>
        <taxon>Stutzerimonas</taxon>
    </lineage>
</organism>
<accession>A0A5R9QCL6</accession>
<dbReference type="PANTHER" id="PTHR30273">
    <property type="entry name" value="PERIPLASMIC SIGNAL SENSOR AND SIGMA FACTOR ACTIVATOR FECR-RELATED"/>
    <property type="match status" value="1"/>
</dbReference>
<feature type="domain" description="FecR N-terminal" evidence="2">
    <location>
        <begin position="9"/>
        <end position="50"/>
    </location>
</feature>
<name>A0A5R9QCL6_9GAMM</name>
<dbReference type="Proteomes" id="UP000306753">
    <property type="component" value="Unassembled WGS sequence"/>
</dbReference>
<gene>
    <name evidence="3" type="ORF">DN820_14555</name>
</gene>
<dbReference type="InterPro" id="IPR012373">
    <property type="entry name" value="Ferrdict_sens_TM"/>
</dbReference>
<dbReference type="InterPro" id="IPR006860">
    <property type="entry name" value="FecR"/>
</dbReference>
<sequence length="318" mass="34837">MSTDVRVLEEAARWFSILGSGEVSEADRLAWRRWLDEPAHALAWQRVERISGQFERLALDPAAREAGARLHDGQASRRQALKVLTLLVGGGALGLGGAGALPWREWSASLRSGVGEVRDLRLADGSHLWLNTDTAADFDVATRHLRLHRGELLVDAAVGSPPFRLESAQGWVRPQARARVAVRQRSGRTQLGVFSGAVQVMPFEATSGTWLRAGEQARFDSVAVSASEPLQRARQAWVDGVLLADSLRLGDFIDELSRYRRGYLACDPRVADLPVVGAFPLGDTERILSALASTLPVRVHRRTSWWVTLEPGPGLHQG</sequence>
<dbReference type="PANTHER" id="PTHR30273:SF2">
    <property type="entry name" value="PROTEIN FECR"/>
    <property type="match status" value="1"/>
</dbReference>
<protein>
    <recommendedName>
        <fullName evidence="5">DUF4880 domain-containing protein</fullName>
    </recommendedName>
</protein>
<dbReference type="GO" id="GO:0016989">
    <property type="term" value="F:sigma factor antagonist activity"/>
    <property type="evidence" value="ECO:0007669"/>
    <property type="project" value="TreeGrafter"/>
</dbReference>
<dbReference type="EMBL" id="QLAG01000017">
    <property type="protein sequence ID" value="TLX62831.1"/>
    <property type="molecule type" value="Genomic_DNA"/>
</dbReference>
<evidence type="ECO:0000313" key="4">
    <source>
        <dbReference type="Proteomes" id="UP000306753"/>
    </source>
</evidence>